<name>A0AB34KT34_9PEZI</name>
<dbReference type="AlphaFoldDB" id="A0AB34KT34"/>
<evidence type="ECO:0000256" key="4">
    <source>
        <dbReference type="ARBA" id="ARBA00023242"/>
    </source>
</evidence>
<feature type="compositionally biased region" description="Basic and acidic residues" evidence="5">
    <location>
        <begin position="355"/>
        <end position="372"/>
    </location>
</feature>
<evidence type="ECO:0000256" key="5">
    <source>
        <dbReference type="SAM" id="MobiDB-lite"/>
    </source>
</evidence>
<evidence type="ECO:0000256" key="1">
    <source>
        <dbReference type="ARBA" id="ARBA00004123"/>
    </source>
</evidence>
<dbReference type="GO" id="GO:0005634">
    <property type="term" value="C:nucleus"/>
    <property type="evidence" value="ECO:0007669"/>
    <property type="project" value="UniProtKB-SubCell"/>
</dbReference>
<keyword evidence="3" id="KW-0963">Cytoplasm</keyword>
<evidence type="ECO:0000256" key="2">
    <source>
        <dbReference type="ARBA" id="ARBA00004496"/>
    </source>
</evidence>
<feature type="region of interest" description="Disordered" evidence="5">
    <location>
        <begin position="192"/>
        <end position="228"/>
    </location>
</feature>
<keyword evidence="4" id="KW-0539">Nucleus</keyword>
<evidence type="ECO:0000256" key="3">
    <source>
        <dbReference type="ARBA" id="ARBA00022490"/>
    </source>
</evidence>
<accession>A0AB34KT34</accession>
<dbReference type="EMBL" id="JAAQHG020000008">
    <property type="protein sequence ID" value="KAL1588164.1"/>
    <property type="molecule type" value="Genomic_DNA"/>
</dbReference>
<evidence type="ECO:0000313" key="6">
    <source>
        <dbReference type="EMBL" id="KAL1588164.1"/>
    </source>
</evidence>
<dbReference type="Proteomes" id="UP000803884">
    <property type="component" value="Unassembled WGS sequence"/>
</dbReference>
<dbReference type="GO" id="GO:0005737">
    <property type="term" value="C:cytoplasm"/>
    <property type="evidence" value="ECO:0007669"/>
    <property type="project" value="UniProtKB-SubCell"/>
</dbReference>
<protein>
    <submittedName>
        <fullName evidence="6">Uncharacterized protein</fullName>
    </submittedName>
</protein>
<dbReference type="RefSeq" id="XP_069231269.1">
    <property type="nucleotide sequence ID" value="XM_069371812.1"/>
</dbReference>
<dbReference type="PANTHER" id="PTHR31250:SF27">
    <property type="entry name" value="IQ DOMAIN-CONTAINING PROTEIN IQM5"/>
    <property type="match status" value="1"/>
</dbReference>
<feature type="region of interest" description="Disordered" evidence="5">
    <location>
        <begin position="150"/>
        <end position="173"/>
    </location>
</feature>
<feature type="region of interest" description="Disordered" evidence="5">
    <location>
        <begin position="348"/>
        <end position="372"/>
    </location>
</feature>
<keyword evidence="7" id="KW-1185">Reference proteome</keyword>
<feature type="region of interest" description="Disordered" evidence="5">
    <location>
        <begin position="14"/>
        <end position="43"/>
    </location>
</feature>
<feature type="compositionally biased region" description="Polar residues" evidence="5">
    <location>
        <begin position="19"/>
        <end position="43"/>
    </location>
</feature>
<proteinExistence type="predicted"/>
<evidence type="ECO:0000313" key="7">
    <source>
        <dbReference type="Proteomes" id="UP000803884"/>
    </source>
</evidence>
<comment type="caution">
    <text evidence="6">The sequence shown here is derived from an EMBL/GenBank/DDBJ whole genome shotgun (WGS) entry which is preliminary data.</text>
</comment>
<gene>
    <name evidence="6" type="ORF">WHR41_03206</name>
</gene>
<reference evidence="6 7" key="1">
    <citation type="journal article" date="2020" name="Microbiol. Resour. Announc.">
        <title>Draft Genome Sequence of a Cladosporium Species Isolated from the Mesophotic Ascidian Didemnum maculosum.</title>
        <authorList>
            <person name="Gioti A."/>
            <person name="Siaperas R."/>
            <person name="Nikolaivits E."/>
            <person name="Le Goff G."/>
            <person name="Ouazzani J."/>
            <person name="Kotoulas G."/>
            <person name="Topakas E."/>
        </authorList>
    </citation>
    <scope>NUCLEOTIDE SEQUENCE [LARGE SCALE GENOMIC DNA]</scope>
    <source>
        <strain evidence="6 7">TM138-S3</strain>
    </source>
</reference>
<organism evidence="6 7">
    <name type="scientific">Cladosporium halotolerans</name>
    <dbReference type="NCBI Taxonomy" id="1052096"/>
    <lineage>
        <taxon>Eukaryota</taxon>
        <taxon>Fungi</taxon>
        <taxon>Dikarya</taxon>
        <taxon>Ascomycota</taxon>
        <taxon>Pezizomycotina</taxon>
        <taxon>Dothideomycetes</taxon>
        <taxon>Dothideomycetidae</taxon>
        <taxon>Cladosporiales</taxon>
        <taxon>Cladosporiaceae</taxon>
        <taxon>Cladosporium</taxon>
    </lineage>
</organism>
<dbReference type="GeneID" id="96004650"/>
<feature type="compositionally biased region" description="Low complexity" evidence="5">
    <location>
        <begin position="192"/>
        <end position="215"/>
    </location>
</feature>
<sequence length="407" mass="45219">MHWRRAGWIAEHAGRGENATRSGRTPSDVSSGSSTPADANHTEPSSMLMDLRYFLEMVDEKHRYGANLQVYHEYWQRQNTTENFFHWLDHGPGRHLDLPLCSREKLDREKIRYLSREERKDYLVQIDDQGRLRWDKNGELITTSVDEYKDSNHGIVPKSSPDPLSPAAADTVSPDARHALAHDLAAFSHLSLDSQESSSSTSSSSSSSPESSHPTSPSPDPKKKPHRSLRISPAALLNHLLRSSVKPGTWIYVTDTLNRLYVGIKNSGAFQHASFLSGARIRSAGAIGIQDGRLTYLSPLSGHYRPTTRSFRAFVDGLEESGVDLAALRVSGAYKVLKGMELYGRTKRGLRKAGGKGEKRGEKGKGSLGKEERVALEALHETEGISATELVERHWEEHHGRRGKGKG</sequence>
<dbReference type="InterPro" id="IPR044159">
    <property type="entry name" value="IQM"/>
</dbReference>
<dbReference type="PANTHER" id="PTHR31250">
    <property type="entry name" value="IQ DOMAIN-CONTAINING PROTEIN IQM3"/>
    <property type="match status" value="1"/>
</dbReference>
<comment type="subcellular location">
    <subcellularLocation>
        <location evidence="2">Cytoplasm</location>
    </subcellularLocation>
    <subcellularLocation>
        <location evidence="1">Nucleus</location>
    </subcellularLocation>
</comment>